<name>A0ABP8XH01_9ACTN</name>
<dbReference type="InterPro" id="IPR001845">
    <property type="entry name" value="HTH_ArsR_DNA-bd_dom"/>
</dbReference>
<dbReference type="InterPro" id="IPR036388">
    <property type="entry name" value="WH-like_DNA-bd_sf"/>
</dbReference>
<organism evidence="5 6">
    <name type="scientific">Nocardioides conyzicola</name>
    <dbReference type="NCBI Taxonomy" id="1651781"/>
    <lineage>
        <taxon>Bacteria</taxon>
        <taxon>Bacillati</taxon>
        <taxon>Actinomycetota</taxon>
        <taxon>Actinomycetes</taxon>
        <taxon>Propionibacteriales</taxon>
        <taxon>Nocardioidaceae</taxon>
        <taxon>Nocardioides</taxon>
    </lineage>
</organism>
<dbReference type="InterPro" id="IPR011991">
    <property type="entry name" value="ArsR-like_HTH"/>
</dbReference>
<proteinExistence type="predicted"/>
<protein>
    <submittedName>
        <fullName evidence="5">Helix-turn-helix domain-containing protein</fullName>
    </submittedName>
</protein>
<keyword evidence="6" id="KW-1185">Reference proteome</keyword>
<keyword evidence="3" id="KW-0804">Transcription</keyword>
<dbReference type="Pfam" id="PF12840">
    <property type="entry name" value="HTH_20"/>
    <property type="match status" value="1"/>
</dbReference>
<evidence type="ECO:0000256" key="1">
    <source>
        <dbReference type="ARBA" id="ARBA00023015"/>
    </source>
</evidence>
<dbReference type="InterPro" id="IPR036390">
    <property type="entry name" value="WH_DNA-bd_sf"/>
</dbReference>
<reference evidence="6" key="1">
    <citation type="journal article" date="2019" name="Int. J. Syst. Evol. Microbiol.">
        <title>The Global Catalogue of Microorganisms (GCM) 10K type strain sequencing project: providing services to taxonomists for standard genome sequencing and annotation.</title>
        <authorList>
            <consortium name="The Broad Institute Genomics Platform"/>
            <consortium name="The Broad Institute Genome Sequencing Center for Infectious Disease"/>
            <person name="Wu L."/>
            <person name="Ma J."/>
        </authorList>
    </citation>
    <scope>NUCLEOTIDE SEQUENCE [LARGE SCALE GENOMIC DNA]</scope>
    <source>
        <strain evidence="6">JCM 18531</strain>
    </source>
</reference>
<accession>A0ABP8XH01</accession>
<dbReference type="SUPFAM" id="SSF46785">
    <property type="entry name" value="Winged helix' DNA-binding domain"/>
    <property type="match status" value="1"/>
</dbReference>
<dbReference type="PANTHER" id="PTHR43132">
    <property type="entry name" value="ARSENICAL RESISTANCE OPERON REPRESSOR ARSR-RELATED"/>
    <property type="match status" value="1"/>
</dbReference>
<evidence type="ECO:0000313" key="6">
    <source>
        <dbReference type="Proteomes" id="UP001499974"/>
    </source>
</evidence>
<evidence type="ECO:0000313" key="5">
    <source>
        <dbReference type="EMBL" id="GAA4707932.1"/>
    </source>
</evidence>
<evidence type="ECO:0000256" key="3">
    <source>
        <dbReference type="ARBA" id="ARBA00023163"/>
    </source>
</evidence>
<dbReference type="SMART" id="SM00418">
    <property type="entry name" value="HTH_ARSR"/>
    <property type="match status" value="1"/>
</dbReference>
<gene>
    <name evidence="5" type="ORF">GCM10023349_28140</name>
</gene>
<dbReference type="EMBL" id="BAABKM010000002">
    <property type="protein sequence ID" value="GAA4707932.1"/>
    <property type="molecule type" value="Genomic_DNA"/>
</dbReference>
<dbReference type="Gene3D" id="1.10.10.10">
    <property type="entry name" value="Winged helix-like DNA-binding domain superfamily/Winged helix DNA-binding domain"/>
    <property type="match status" value="1"/>
</dbReference>
<dbReference type="CDD" id="cd00090">
    <property type="entry name" value="HTH_ARSR"/>
    <property type="match status" value="1"/>
</dbReference>
<feature type="domain" description="HTH arsR-type" evidence="4">
    <location>
        <begin position="24"/>
        <end position="107"/>
    </location>
</feature>
<evidence type="ECO:0000256" key="2">
    <source>
        <dbReference type="ARBA" id="ARBA00023125"/>
    </source>
</evidence>
<dbReference type="Proteomes" id="UP001499974">
    <property type="component" value="Unassembled WGS sequence"/>
</dbReference>
<sequence>MRAQFRYAGRMPYHSQGQPVHDPKILRAIAHPVRNRILTELTASGSMRAADLARELDIPANQASFHLRQLAKYGLVEEDPEAARDKRDRVWRPTSEHGLSVKMDELERLPGGKAAGAVFRQHASSWGHAVVDAAYAPEGPGPDTLRTVNESAVRLTQEEAGQLAEELDAVIAAWTKRTRGRDPERRTYLWFSVLQPYPESIAREDG</sequence>
<dbReference type="InterPro" id="IPR051011">
    <property type="entry name" value="Metal_resp_trans_reg"/>
</dbReference>
<evidence type="ECO:0000259" key="4">
    <source>
        <dbReference type="SMART" id="SM00418"/>
    </source>
</evidence>
<keyword evidence="2" id="KW-0238">DNA-binding</keyword>
<dbReference type="PANTHER" id="PTHR43132:SF2">
    <property type="entry name" value="ARSENICAL RESISTANCE OPERON REPRESSOR ARSR-RELATED"/>
    <property type="match status" value="1"/>
</dbReference>
<comment type="caution">
    <text evidence="5">The sequence shown here is derived from an EMBL/GenBank/DDBJ whole genome shotgun (WGS) entry which is preliminary data.</text>
</comment>
<keyword evidence="1" id="KW-0805">Transcription regulation</keyword>